<dbReference type="EMBL" id="CP000252">
    <property type="protein sequence ID" value="ABC77668.1"/>
    <property type="molecule type" value="Genomic_DNA"/>
</dbReference>
<organism evidence="2 3">
    <name type="scientific">Syntrophus aciditrophicus (strain SB)</name>
    <dbReference type="NCBI Taxonomy" id="56780"/>
    <lineage>
        <taxon>Bacteria</taxon>
        <taxon>Pseudomonadati</taxon>
        <taxon>Thermodesulfobacteriota</taxon>
        <taxon>Syntrophia</taxon>
        <taxon>Syntrophales</taxon>
        <taxon>Syntrophaceae</taxon>
        <taxon>Syntrophus</taxon>
    </lineage>
</organism>
<dbReference type="Proteomes" id="UP000001933">
    <property type="component" value="Chromosome"/>
</dbReference>
<keyword evidence="1" id="KW-0812">Transmembrane</keyword>
<dbReference type="KEGG" id="sat:SYN_02453"/>
<evidence type="ECO:0000313" key="2">
    <source>
        <dbReference type="EMBL" id="ABC77668.1"/>
    </source>
</evidence>
<dbReference type="HOGENOM" id="CLU_1271745_0_0_7"/>
<keyword evidence="3" id="KW-1185">Reference proteome</keyword>
<proteinExistence type="predicted"/>
<reference evidence="2 3" key="1">
    <citation type="journal article" date="2007" name="Proc. Natl. Acad. Sci. U.S.A.">
        <title>The genome of Syntrophus aciditrophicus: life at the thermodynamic limit of microbial growth.</title>
        <authorList>
            <person name="McInerney M.J."/>
            <person name="Rohlin L."/>
            <person name="Mouttaki H."/>
            <person name="Kim U."/>
            <person name="Krupp R.S."/>
            <person name="Rios-Hernandez L."/>
            <person name="Sieber J."/>
            <person name="Struchtemeyer C.G."/>
            <person name="Bhattacharyya A."/>
            <person name="Campbell J.W."/>
            <person name="Gunsalus R.P."/>
        </authorList>
    </citation>
    <scope>NUCLEOTIDE SEQUENCE [LARGE SCALE GENOMIC DNA]</scope>
    <source>
        <strain evidence="2 3">SB</strain>
    </source>
</reference>
<keyword evidence="1" id="KW-1133">Transmembrane helix</keyword>
<dbReference type="InParanoid" id="Q2LUA4"/>
<accession>Q2LUA4</accession>
<dbReference type="AlphaFoldDB" id="Q2LUA4"/>
<protein>
    <submittedName>
        <fullName evidence="2">Hypothetical membrane protein</fullName>
    </submittedName>
</protein>
<name>Q2LUA4_SYNAS</name>
<feature type="transmembrane region" description="Helical" evidence="1">
    <location>
        <begin position="26"/>
        <end position="47"/>
    </location>
</feature>
<dbReference type="STRING" id="56780.SYN_02453"/>
<dbReference type="Gene3D" id="3.40.50.10610">
    <property type="entry name" value="ABC-type transport auxiliary lipoprotein component"/>
    <property type="match status" value="1"/>
</dbReference>
<evidence type="ECO:0000256" key="1">
    <source>
        <dbReference type="SAM" id="Phobius"/>
    </source>
</evidence>
<sequence>MVRPIPLNKRSERPLCLQECPVKRRYWNAFIALFLILMISACGGLRYSQVDTEAGNFHPRRLGVLPVDVGTYEEARGTVDQMIAGVLTEKKWFNDVVAGDDINRQFHANEEFRAVMTDYMAKLKTVNFSDPQLSARIGELCQVDSFLVVSVDYWNYTTENGDKVGKVSLGIKMIQAETGKVLWKAGHFRAEKYRFIKPELLSVARTLFREMIGYMPR</sequence>
<keyword evidence="1" id="KW-0472">Membrane</keyword>
<evidence type="ECO:0000313" key="3">
    <source>
        <dbReference type="Proteomes" id="UP000001933"/>
    </source>
</evidence>
<dbReference type="eggNOG" id="ENOG5034AZR">
    <property type="taxonomic scope" value="Bacteria"/>
</dbReference>
<gene>
    <name evidence="2" type="ORF">SYN_02453</name>
</gene>